<keyword evidence="2" id="KW-1185">Reference proteome</keyword>
<accession>A0A1N7K6S3</accession>
<name>A0A1N7K6S3_9FLAO</name>
<dbReference type="RefSeq" id="WP_076549315.1">
    <property type="nucleotide sequence ID" value="NZ_FTOL01000001.1"/>
</dbReference>
<protein>
    <submittedName>
        <fullName evidence="1">Uncharacterized protein</fullName>
    </submittedName>
</protein>
<organism evidence="1 2">
    <name type="scientific">Chryseobacterium ureilyticum</name>
    <dbReference type="NCBI Taxonomy" id="373668"/>
    <lineage>
        <taxon>Bacteria</taxon>
        <taxon>Pseudomonadati</taxon>
        <taxon>Bacteroidota</taxon>
        <taxon>Flavobacteriia</taxon>
        <taxon>Flavobacteriales</taxon>
        <taxon>Weeksellaceae</taxon>
        <taxon>Chryseobacterium group</taxon>
        <taxon>Chryseobacterium</taxon>
    </lineage>
</organism>
<gene>
    <name evidence="1" type="ORF">SAMN05421786_101274</name>
</gene>
<evidence type="ECO:0000313" key="2">
    <source>
        <dbReference type="Proteomes" id="UP000186744"/>
    </source>
</evidence>
<dbReference type="AlphaFoldDB" id="A0A1N7K6S3"/>
<reference evidence="2" key="1">
    <citation type="submission" date="2017-01" db="EMBL/GenBank/DDBJ databases">
        <authorList>
            <person name="Varghese N."/>
            <person name="Submissions S."/>
        </authorList>
    </citation>
    <scope>NUCLEOTIDE SEQUENCE [LARGE SCALE GENOMIC DNA]</scope>
    <source>
        <strain evidence="2">DSM 18017</strain>
    </source>
</reference>
<evidence type="ECO:0000313" key="1">
    <source>
        <dbReference type="EMBL" id="SIS57270.1"/>
    </source>
</evidence>
<proteinExistence type="predicted"/>
<dbReference type="Proteomes" id="UP000186744">
    <property type="component" value="Unassembled WGS sequence"/>
</dbReference>
<dbReference type="EMBL" id="FTOL01000001">
    <property type="protein sequence ID" value="SIS57270.1"/>
    <property type="molecule type" value="Genomic_DNA"/>
</dbReference>
<sequence>MDIKPIIVREYLESLTESDELDSLFPILLESKGFTILSKPKEYKGFPQYGKDVVAVGKDEDGILKRFYFEIKGGEDRDVTTTTFHKKDGIVESLREAKHREFITSRKNFYNLPLKLVLVHNGEMKANISETFDGFIKQEFPEGGNIEFERWGISELTKLFSEDLFGVNLLTNKKNTKLFNKVLINLNVNDDIQNDFELLVNALLFDEVWKGYKTVIPRKWKLIFQSLKLISFIIYTESKEYNNLEIAKKYISFVVIRFWFWILKNKLENDKKILFYYNQIFLFYYDLLDEYFFRTLPIAKLKDGLFCETGGRYEQIGYTVRTFDYIFYLTHYLKLSILFNPNFDKNIARNILAEILRVNNVSVRPLIDIHSQTIISVLNFFIALNDIESAKKYLIEVCGYITLRHRDYKILPDANNSIASVIKFTESRVKPIYYSDSTSPLLNVIMEYLVILGIEDRFSIMKKFINDNQIDLGLFVPHLNKHSKSLHLIEEKELDLDEQLFSKSVNDGYQSDLKISKVDYENFELNADINFQEFKEKLLKRKDEFEYEYRTDKAGYSFLRDLAHFHYKTPYFPDMWRVMLFEESE</sequence>
<dbReference type="OrthoDB" id="5540856at2"/>
<dbReference type="STRING" id="373668.SAMN05421786_101274"/>